<accession>A0A0D2WG97</accession>
<dbReference type="Proteomes" id="UP000008743">
    <property type="component" value="Unassembled WGS sequence"/>
</dbReference>
<name>A0A0D2WG97_CAPO3</name>
<proteinExistence type="predicted"/>
<feature type="region of interest" description="Disordered" evidence="1">
    <location>
        <begin position="1"/>
        <end position="58"/>
    </location>
</feature>
<dbReference type="AlphaFoldDB" id="A0A0D2WG97"/>
<feature type="compositionally biased region" description="Low complexity" evidence="1">
    <location>
        <begin position="11"/>
        <end position="27"/>
    </location>
</feature>
<evidence type="ECO:0000313" key="2">
    <source>
        <dbReference type="EMBL" id="KJE88400.1"/>
    </source>
</evidence>
<dbReference type="PhylomeDB" id="A0A0D2WG97"/>
<gene>
    <name evidence="2" type="ORF">CAOG_000060</name>
</gene>
<dbReference type="InParanoid" id="A0A0D2WG97"/>
<sequence length="906" mass="99759">MESHASPKTASVPSSGTSPGTSPVGSSKRQAEDPSGGQSKRARTVSGPRPARYGTFETSQVLLEQRASSSSSSQAAPPSVKKMIEKLPQSLRQSFELPWKNAGLRRHLLEMLSSNPDIEPEVVKALVYEFSFFSCKASALDVAQTRSASLKNKDATHPQGKPLRAVDELLDWIQTWLTKQASLKTDSAQIRESLEALLKTLKRRSPSQHGGEYPLVDLQVATKALEANMTNRLNASKNQTEARLEYRSSIASTLPGAGKSRLCSEFVKNIAPKFFKDHQLHGVCLSTMFNFLHPFDSSNDWTIVMGAHHEHALSTRLLSAYFDIETKVFQRNFLQTGSFQAAACLRLVQEFEFELRHGRKPGEGDELPYLAIAIDEINRLLVEPDSALVPPDVKGDAQRRRHLLKQTLMSLKEAAAAGQRFFVLYAGTIPDQLTSGLTETGHTQPAGVSSLAVDPVPLPPFKSRHIAQFADYVAAKLDRYKDSPQVWRLDASIVHKLRICGGLPRHIEVALGLPFHTAIATPTISIPSLIELVHFCAFTRTDEPQESDKLGWISSGAAFVDDIPSGSSVFQFNLFMRLDLDSPSGSSPDAFGQRLQDCLQKIREGVNHPPSAPDLWERIVVALFNLRVRAFLAKEVKKLATMPSSIDVPLEQVLPGVTFGPGCANLKLRLTPENWRQGGQFMQLAEPCTPGIDSYLEVTVVDSANQLSEAVIGLQMKLHMDLPTTGPVELQTFERDAFNYLEGKYPGKTLFVGIMSTSRFDAPSPAQNAWVLERDKLNDFAQGFQVAVQSAYMFDPHHSSASHIASFLYPSKPQKVCNALARLIVETRASLRPLFTTASQLHQFLIANIGRSRTVSWTSGKNNQERHEFTLQPDDVPSVEQLCWYLALPEDPVAATAGSSSSSSAI</sequence>
<keyword evidence="3" id="KW-1185">Reference proteome</keyword>
<reference evidence="3" key="1">
    <citation type="submission" date="2011-02" db="EMBL/GenBank/DDBJ databases">
        <title>The Genome Sequence of Capsaspora owczarzaki ATCC 30864.</title>
        <authorList>
            <person name="Russ C."/>
            <person name="Cuomo C."/>
            <person name="Burger G."/>
            <person name="Gray M.W."/>
            <person name="Holland P.W.H."/>
            <person name="King N."/>
            <person name="Lang F.B.F."/>
            <person name="Roger A.J."/>
            <person name="Ruiz-Trillo I."/>
            <person name="Young S.K."/>
            <person name="Zeng Q."/>
            <person name="Gargeya S."/>
            <person name="Alvarado L."/>
            <person name="Berlin A."/>
            <person name="Chapman S.B."/>
            <person name="Chen Z."/>
            <person name="Freedman E."/>
            <person name="Gellesch M."/>
            <person name="Goldberg J."/>
            <person name="Griggs A."/>
            <person name="Gujja S."/>
            <person name="Heilman E."/>
            <person name="Heiman D."/>
            <person name="Howarth C."/>
            <person name="Mehta T."/>
            <person name="Neiman D."/>
            <person name="Pearson M."/>
            <person name="Roberts A."/>
            <person name="Saif S."/>
            <person name="Shea T."/>
            <person name="Shenoy N."/>
            <person name="Sisk P."/>
            <person name="Stolte C."/>
            <person name="Sykes S."/>
            <person name="White J."/>
            <person name="Yandava C."/>
            <person name="Haas B."/>
            <person name="Nusbaum C."/>
            <person name="Birren B."/>
        </authorList>
    </citation>
    <scope>NUCLEOTIDE SEQUENCE</scope>
    <source>
        <strain evidence="3">ATCC 30864</strain>
    </source>
</reference>
<protein>
    <submittedName>
        <fullName evidence="2">Uncharacterized protein</fullName>
    </submittedName>
</protein>
<evidence type="ECO:0000313" key="3">
    <source>
        <dbReference type="Proteomes" id="UP000008743"/>
    </source>
</evidence>
<evidence type="ECO:0000256" key="1">
    <source>
        <dbReference type="SAM" id="MobiDB-lite"/>
    </source>
</evidence>
<organism evidence="2 3">
    <name type="scientific">Capsaspora owczarzaki (strain ATCC 30864)</name>
    <dbReference type="NCBI Taxonomy" id="595528"/>
    <lineage>
        <taxon>Eukaryota</taxon>
        <taxon>Filasterea</taxon>
        <taxon>Capsaspora</taxon>
    </lineage>
</organism>
<dbReference type="EMBL" id="KE346360">
    <property type="protein sequence ID" value="KJE88400.1"/>
    <property type="molecule type" value="Genomic_DNA"/>
</dbReference>